<keyword evidence="6" id="KW-1185">Reference proteome</keyword>
<accession>A0A1X0AUU6</accession>
<keyword evidence="1" id="KW-0805">Transcription regulation</keyword>
<dbReference type="InterPro" id="IPR036390">
    <property type="entry name" value="WH_DNA-bd_sf"/>
</dbReference>
<dbReference type="OrthoDB" id="3570892at2"/>
<dbReference type="RefSeq" id="WP_083165576.1">
    <property type="nucleotide sequence ID" value="NZ_MVHF01000019.1"/>
</dbReference>
<dbReference type="PROSITE" id="PS50949">
    <property type="entry name" value="HTH_GNTR"/>
    <property type="match status" value="1"/>
</dbReference>
<dbReference type="Gene3D" id="1.20.120.530">
    <property type="entry name" value="GntR ligand-binding domain-like"/>
    <property type="match status" value="1"/>
</dbReference>
<protein>
    <submittedName>
        <fullName evidence="5">GntR family transcriptional regulator</fullName>
    </submittedName>
</protein>
<dbReference type="SUPFAM" id="SSF46785">
    <property type="entry name" value="Winged helix' DNA-binding domain"/>
    <property type="match status" value="1"/>
</dbReference>
<dbReference type="SUPFAM" id="SSF48008">
    <property type="entry name" value="GntR ligand-binding domain-like"/>
    <property type="match status" value="1"/>
</dbReference>
<dbReference type="Proteomes" id="UP000192448">
    <property type="component" value="Unassembled WGS sequence"/>
</dbReference>
<dbReference type="CDD" id="cd07377">
    <property type="entry name" value="WHTH_GntR"/>
    <property type="match status" value="1"/>
</dbReference>
<dbReference type="PANTHER" id="PTHR43537">
    <property type="entry name" value="TRANSCRIPTIONAL REGULATOR, GNTR FAMILY"/>
    <property type="match status" value="1"/>
</dbReference>
<evidence type="ECO:0000256" key="2">
    <source>
        <dbReference type="ARBA" id="ARBA00023125"/>
    </source>
</evidence>
<dbReference type="STRING" id="1927124.BST13_18970"/>
<dbReference type="InterPro" id="IPR011711">
    <property type="entry name" value="GntR_C"/>
</dbReference>
<dbReference type="Pfam" id="PF07729">
    <property type="entry name" value="FCD"/>
    <property type="match status" value="1"/>
</dbReference>
<dbReference type="SMART" id="SM00345">
    <property type="entry name" value="HTH_GNTR"/>
    <property type="match status" value="1"/>
</dbReference>
<dbReference type="PRINTS" id="PR00035">
    <property type="entry name" value="HTHGNTR"/>
</dbReference>
<gene>
    <name evidence="5" type="ORF">BST13_18970</name>
</gene>
<dbReference type="InterPro" id="IPR036388">
    <property type="entry name" value="WH-like_DNA-bd_sf"/>
</dbReference>
<dbReference type="PANTHER" id="PTHR43537:SF45">
    <property type="entry name" value="GNTR FAMILY REGULATORY PROTEIN"/>
    <property type="match status" value="1"/>
</dbReference>
<evidence type="ECO:0000256" key="1">
    <source>
        <dbReference type="ARBA" id="ARBA00023015"/>
    </source>
</evidence>
<dbReference type="AlphaFoldDB" id="A0A1X0AUU6"/>
<evidence type="ECO:0000256" key="3">
    <source>
        <dbReference type="ARBA" id="ARBA00023163"/>
    </source>
</evidence>
<feature type="domain" description="HTH gntR-type" evidence="4">
    <location>
        <begin position="29"/>
        <end position="96"/>
    </location>
</feature>
<evidence type="ECO:0000259" key="4">
    <source>
        <dbReference type="PROSITE" id="PS50949"/>
    </source>
</evidence>
<evidence type="ECO:0000313" key="5">
    <source>
        <dbReference type="EMBL" id="ORA33675.1"/>
    </source>
</evidence>
<organism evidence="5 6">
    <name type="scientific">Mycobacterium aquaticum</name>
    <dbReference type="NCBI Taxonomy" id="1927124"/>
    <lineage>
        <taxon>Bacteria</taxon>
        <taxon>Bacillati</taxon>
        <taxon>Actinomycetota</taxon>
        <taxon>Actinomycetes</taxon>
        <taxon>Mycobacteriales</taxon>
        <taxon>Mycobacteriaceae</taxon>
        <taxon>Mycobacterium</taxon>
    </lineage>
</organism>
<dbReference type="GO" id="GO:0003677">
    <property type="term" value="F:DNA binding"/>
    <property type="evidence" value="ECO:0007669"/>
    <property type="project" value="UniProtKB-KW"/>
</dbReference>
<dbReference type="Gene3D" id="1.10.10.10">
    <property type="entry name" value="Winged helix-like DNA-binding domain superfamily/Winged helix DNA-binding domain"/>
    <property type="match status" value="1"/>
</dbReference>
<keyword evidence="3" id="KW-0804">Transcription</keyword>
<dbReference type="Pfam" id="PF00392">
    <property type="entry name" value="GntR"/>
    <property type="match status" value="1"/>
</dbReference>
<dbReference type="EMBL" id="MVHF01000019">
    <property type="protein sequence ID" value="ORA33675.1"/>
    <property type="molecule type" value="Genomic_DNA"/>
</dbReference>
<dbReference type="GO" id="GO:0003700">
    <property type="term" value="F:DNA-binding transcription factor activity"/>
    <property type="evidence" value="ECO:0007669"/>
    <property type="project" value="InterPro"/>
</dbReference>
<dbReference type="InterPro" id="IPR008920">
    <property type="entry name" value="TF_FadR/GntR_C"/>
</dbReference>
<evidence type="ECO:0000313" key="6">
    <source>
        <dbReference type="Proteomes" id="UP000192448"/>
    </source>
</evidence>
<dbReference type="SMART" id="SM00895">
    <property type="entry name" value="FCD"/>
    <property type="match status" value="1"/>
</dbReference>
<name>A0A1X0AUU6_9MYCO</name>
<proteinExistence type="predicted"/>
<keyword evidence="2" id="KW-0238">DNA-binding</keyword>
<sequence>MAAAPQDGALSTLSEAGRDAVSLGRITQRTTPSSVAQVLRTAILDGTLKPGSQLRETHLATDLGVSRAPLREALGLLAEEGLVDKIPYRGAFVAEVSADGIAEIASLRKRLEPYAIELALPSLRGSARVRVTRALEDMELGADNNDPAATIDAHMSFHRGFYELSGHKLLLELWRSWEAQLQLFFSADHQAFADLHDMVAEHKRLLKIVDSGDLDAITAEIDRHVHGGRPRAETAAAKDA</sequence>
<dbReference type="InterPro" id="IPR000524">
    <property type="entry name" value="Tscrpt_reg_HTH_GntR"/>
</dbReference>
<comment type="caution">
    <text evidence="5">The sequence shown here is derived from an EMBL/GenBank/DDBJ whole genome shotgun (WGS) entry which is preliminary data.</text>
</comment>
<reference evidence="5 6" key="1">
    <citation type="submission" date="2017-02" db="EMBL/GenBank/DDBJ databases">
        <title>The new phylogeny of genus Mycobacterium.</title>
        <authorList>
            <person name="Tortoli E."/>
            <person name="Trovato A."/>
            <person name="Cirillo D.M."/>
        </authorList>
    </citation>
    <scope>NUCLEOTIDE SEQUENCE [LARGE SCALE GENOMIC DNA]</scope>
    <source>
        <strain evidence="5 6">RW6</strain>
    </source>
</reference>